<dbReference type="WBParaSite" id="EN70_9660">
    <property type="protein sequence ID" value="EN70_9660"/>
    <property type="gene ID" value="EN70_9660"/>
</dbReference>
<feature type="coiled-coil region" evidence="3">
    <location>
        <begin position="1304"/>
        <end position="1331"/>
    </location>
</feature>
<feature type="coiled-coil region" evidence="3">
    <location>
        <begin position="1373"/>
        <end position="1400"/>
    </location>
</feature>
<dbReference type="InterPro" id="IPR013783">
    <property type="entry name" value="Ig-like_fold"/>
</dbReference>
<evidence type="ECO:0000256" key="4">
    <source>
        <dbReference type="SAM" id="MobiDB-lite"/>
    </source>
</evidence>
<evidence type="ECO:0000313" key="6">
    <source>
        <dbReference type="Proteomes" id="UP000095285"/>
    </source>
</evidence>
<feature type="coiled-coil region" evidence="3">
    <location>
        <begin position="1817"/>
        <end position="1844"/>
    </location>
</feature>
<evidence type="ECO:0000259" key="5">
    <source>
        <dbReference type="PROSITE" id="PS50835"/>
    </source>
</evidence>
<feature type="coiled-coil region" evidence="3">
    <location>
        <begin position="1743"/>
        <end position="1770"/>
    </location>
</feature>
<dbReference type="STRING" id="7209.A0A1I7W4T2"/>
<feature type="domain" description="Ig-like" evidence="5">
    <location>
        <begin position="354"/>
        <end position="445"/>
    </location>
</feature>
<feature type="domain" description="Ig-like" evidence="5">
    <location>
        <begin position="246"/>
        <end position="335"/>
    </location>
</feature>
<dbReference type="InterPro" id="IPR003599">
    <property type="entry name" value="Ig_sub"/>
</dbReference>
<keyword evidence="1" id="KW-1015">Disulfide bond</keyword>
<dbReference type="InterPro" id="IPR013098">
    <property type="entry name" value="Ig_I-set"/>
</dbReference>
<accession>A0A1I7W4T2</accession>
<keyword evidence="2" id="KW-0393">Immunoglobulin domain</keyword>
<sequence length="1853" mass="212092">MLTSFEVKPQVGNVEMILLARVPIVVERTNRTFSSNFTKIISEMFSTVDRNLYAYFEAVTAAYGTTEAWIKAVKEENLDIRICFEVESEACYADAVVLIRQKERQLANVQASFLENIEIYTSFELCSEEEQLLITIRSEKIIEVIEKRYSDNETKLDVEIYYHASNHEIVEAVLMEFKPYRPRRTIEETEMDTLWSRTQLDIGFYQHLDLARSIQISDSAFILHENIYEEDESTDELSTSLAQAAPQFAEILREHYEIEEFASHAFKCIIYGTPAPQVRWYHNGQAITPNDNITEIAEDGIHILKINSADRSWNGSLVCEAENDSGTARTHSTIYVQRSEESSISSASIGGQSPVIHLSLSSEMHVKMGENVQLKCVISGSPMPSVQWKRNDVIIENNEHYLIICDDGICILRISNVAEEDNAIFSCTAMNIFGSTKTESRMIVEDTSSLKEEEILIAKSTVDDHTIDEVSPGSMSSQDSFTTQFQIPQFTLPLHDINICETDELQLKCIVTGEPMPTIHWTYNGKGIKADNRNIFAVYDDGIVMLKIAKGDKKGLYVCEATNGVGSAQTQCFVHTYSPEVSLTTAIELKDMTESAEAVILSVSTSKFCSTADISEKIKEDLEERKLRKEEITTDQYIPTGTLNYLIEAEAQTIRIMSYKLSAYAKVRVKSKKLKEEKLFKIIIDEEVIRTRTYLRVVERSATQFWTQDHTIERPSYWSREVINERVEFEKIFQNDQLDEFLEDKDIIERYVQLLKATETSKSSEERETRFKLRQTEGSPKILQKRQLEVREEQTGRLAEDTGFFAVVHCIANAMSETVEAYVILITRYRYKATFDIRPALYHAIARGDEFEASIEDLVRREKYFPHSVLRLPYFTQSFAIFQEGYDSGLRCSVYGLPAPCIRISHNGCPILRNNRFFHVVYKSGVITLYMQHILEGHYVCEAINEVGRAVIECYIRMEEGWDEKQHRRIRRIRVENVSKTTKSADRRRQDKETAQTSTTQYEYQQSKQISEAMESVENMEYALTENGMKLEDKEEIRKEAKAEEYEEISKNLFIERKPANSAMNVSVTENVYDASEREEYKVPQQEIDAPFNVIKPAFIEHAEILYRTIHHGRVYHETFAVVDVAFNEQKEDIKVINSSKVIEKSMTSVKTKYVEHDRTAITEVTATAKETEDNEEISKEIFFETKSATSFPGSSVIEHIYDTSERVFKELQEQICASINISRHMSIEHAQITRPTTVHETMHHVTIASKTGKEVIKHIKEFENEIIDVSIISVATEAQTSVHLTKEAKTEQPAEAIIEKAVKPEVEEKIERAIEEFEETEITLDCEKHQEHKKIHVSILTVASESAQASVRLAKEVKMVQPAEEIIEKAVKPEVEEKIERAIEEFEETEITLDCEKQQEQEMIHVSILTVASESAQASVRLAKEVKMVQPAEEIIAEEIIEKAVKPEVGEKIERAIEEFEETEITLDCGKQQEQEMIHVSILTVASESAQASVRLAKEVKMVQPAEEIIAEEIIEKAVKPEVEEKIERAIEEFEETEITLDCEKQQEQEMIHVSILTVASESAQASVRLAKEVKMVQPAEEIIAEEIIEKAVKPEVEEKIERAIEEFEETEITLDCEKQQEQEMIHVSILTVASESAQASVRLAKEVKMVQPAEEIIAEEIIEKAVKPEVEEKIERAIEEFEETEITLDCEKQQEQEMIHISILTVASESAQASVRLAKEVKMVQPAEEIIAEEIIEKAVKPEVEEKIERAIEEFEETEITLDCEKQQEQEMIHVSILTVASESAQASVRLAKEVKMVQPAEEIIAEEIIEKAVKPEVEEKIERAIEEFEETEITLDCEKQQEQEMIHVSI</sequence>
<protein>
    <submittedName>
        <fullName evidence="7">Titin</fullName>
    </submittedName>
</protein>
<reference evidence="7" key="2">
    <citation type="submission" date="2016-11" db="UniProtKB">
        <authorList>
            <consortium name="WormBaseParasite"/>
        </authorList>
    </citation>
    <scope>IDENTIFICATION</scope>
</reference>
<feature type="coiled-coil region" evidence="3">
    <location>
        <begin position="1521"/>
        <end position="1548"/>
    </location>
</feature>
<feature type="region of interest" description="Disordered" evidence="4">
    <location>
        <begin position="979"/>
        <end position="1003"/>
    </location>
</feature>
<dbReference type="InterPro" id="IPR007110">
    <property type="entry name" value="Ig-like_dom"/>
</dbReference>
<dbReference type="FunFam" id="2.60.40.10:FF:000107">
    <property type="entry name" value="Myosin, light chain kinase a"/>
    <property type="match status" value="2"/>
</dbReference>
<dbReference type="CDD" id="cd00096">
    <property type="entry name" value="Ig"/>
    <property type="match status" value="1"/>
</dbReference>
<dbReference type="SMART" id="SM00409">
    <property type="entry name" value="IG"/>
    <property type="match status" value="3"/>
</dbReference>
<feature type="coiled-coil region" evidence="3">
    <location>
        <begin position="1595"/>
        <end position="1622"/>
    </location>
</feature>
<evidence type="ECO:0000313" key="7">
    <source>
        <dbReference type="WBParaSite" id="EN70_9660"/>
    </source>
</evidence>
<dbReference type="InterPro" id="IPR003598">
    <property type="entry name" value="Ig_sub2"/>
</dbReference>
<dbReference type="Pfam" id="PF07679">
    <property type="entry name" value="I-set"/>
    <property type="match status" value="3"/>
</dbReference>
<dbReference type="Proteomes" id="UP000095285">
    <property type="component" value="Unassembled WGS sequence"/>
</dbReference>
<organism evidence="6 7">
    <name type="scientific">Loa loa</name>
    <name type="common">Eye worm</name>
    <name type="synonym">Filaria loa</name>
    <dbReference type="NCBI Taxonomy" id="7209"/>
    <lineage>
        <taxon>Eukaryota</taxon>
        <taxon>Metazoa</taxon>
        <taxon>Ecdysozoa</taxon>
        <taxon>Nematoda</taxon>
        <taxon>Chromadorea</taxon>
        <taxon>Rhabditida</taxon>
        <taxon>Spirurina</taxon>
        <taxon>Spiruromorpha</taxon>
        <taxon>Filarioidea</taxon>
        <taxon>Onchocercidae</taxon>
        <taxon>Loa</taxon>
    </lineage>
</organism>
<feature type="compositionally biased region" description="Basic and acidic residues" evidence="4">
    <location>
        <begin position="979"/>
        <end position="994"/>
    </location>
</feature>
<dbReference type="SUPFAM" id="SSF48726">
    <property type="entry name" value="Immunoglobulin"/>
    <property type="match status" value="4"/>
</dbReference>
<keyword evidence="6" id="KW-1185">Reference proteome</keyword>
<evidence type="ECO:0000256" key="3">
    <source>
        <dbReference type="SAM" id="Coils"/>
    </source>
</evidence>
<evidence type="ECO:0000256" key="1">
    <source>
        <dbReference type="ARBA" id="ARBA00023157"/>
    </source>
</evidence>
<dbReference type="SMART" id="SM00408">
    <property type="entry name" value="IGc2"/>
    <property type="match status" value="3"/>
</dbReference>
<dbReference type="Gene3D" id="2.60.40.10">
    <property type="entry name" value="Immunoglobulins"/>
    <property type="match status" value="4"/>
</dbReference>
<dbReference type="PANTHER" id="PTHR47633">
    <property type="entry name" value="IMMUNOGLOBULIN"/>
    <property type="match status" value="1"/>
</dbReference>
<feature type="domain" description="Ig-like" evidence="5">
    <location>
        <begin position="488"/>
        <end position="575"/>
    </location>
</feature>
<evidence type="ECO:0000256" key="2">
    <source>
        <dbReference type="ARBA" id="ARBA00023319"/>
    </source>
</evidence>
<proteinExistence type="predicted"/>
<name>A0A1I7W4T2_LOALO</name>
<dbReference type="InterPro" id="IPR036179">
    <property type="entry name" value="Ig-like_dom_sf"/>
</dbReference>
<dbReference type="PROSITE" id="PS50835">
    <property type="entry name" value="IG_LIKE"/>
    <property type="match status" value="3"/>
</dbReference>
<reference evidence="6" key="1">
    <citation type="submission" date="2012-04" db="EMBL/GenBank/DDBJ databases">
        <title>The Genome Sequence of Loa loa.</title>
        <authorList>
            <consortium name="The Broad Institute Genome Sequencing Platform"/>
            <consortium name="Broad Institute Genome Sequencing Center for Infectious Disease"/>
            <person name="Nutman T.B."/>
            <person name="Fink D.L."/>
            <person name="Russ C."/>
            <person name="Young S."/>
            <person name="Zeng Q."/>
            <person name="Gargeya S."/>
            <person name="Alvarado L."/>
            <person name="Berlin A."/>
            <person name="Chapman S.B."/>
            <person name="Chen Z."/>
            <person name="Freedman E."/>
            <person name="Gellesch M."/>
            <person name="Goldberg J."/>
            <person name="Griggs A."/>
            <person name="Gujja S."/>
            <person name="Heilman E.R."/>
            <person name="Heiman D."/>
            <person name="Howarth C."/>
            <person name="Mehta T."/>
            <person name="Neiman D."/>
            <person name="Pearson M."/>
            <person name="Roberts A."/>
            <person name="Saif S."/>
            <person name="Shea T."/>
            <person name="Shenoy N."/>
            <person name="Sisk P."/>
            <person name="Stolte C."/>
            <person name="Sykes S."/>
            <person name="White J."/>
            <person name="Yandava C."/>
            <person name="Haas B."/>
            <person name="Henn M.R."/>
            <person name="Nusbaum C."/>
            <person name="Birren B."/>
        </authorList>
    </citation>
    <scope>NUCLEOTIDE SEQUENCE [LARGE SCALE GENOMIC DNA]</scope>
</reference>
<dbReference type="GO" id="GO:0004674">
    <property type="term" value="F:protein serine/threonine kinase activity"/>
    <property type="evidence" value="ECO:0007669"/>
    <property type="project" value="UniProtKB-KW"/>
</dbReference>
<feature type="coiled-coil region" evidence="3">
    <location>
        <begin position="1669"/>
        <end position="1696"/>
    </location>
</feature>
<keyword evidence="3" id="KW-0175">Coiled coil</keyword>
<dbReference type="PANTHER" id="PTHR47633:SF3">
    <property type="entry name" value="STRIATED MUSCLE PREFERENTIALLY EXPRESSED PROTEIN KINASE"/>
    <property type="match status" value="1"/>
</dbReference>